<feature type="region of interest" description="Disordered" evidence="1">
    <location>
        <begin position="1"/>
        <end position="98"/>
    </location>
</feature>
<organism evidence="2 3">
    <name type="scientific">Elysia marginata</name>
    <dbReference type="NCBI Taxonomy" id="1093978"/>
    <lineage>
        <taxon>Eukaryota</taxon>
        <taxon>Metazoa</taxon>
        <taxon>Spiralia</taxon>
        <taxon>Lophotrochozoa</taxon>
        <taxon>Mollusca</taxon>
        <taxon>Gastropoda</taxon>
        <taxon>Heterobranchia</taxon>
        <taxon>Euthyneura</taxon>
        <taxon>Panpulmonata</taxon>
        <taxon>Sacoglossa</taxon>
        <taxon>Placobranchoidea</taxon>
        <taxon>Plakobranchidae</taxon>
        <taxon>Elysia</taxon>
    </lineage>
</organism>
<evidence type="ECO:0000313" key="3">
    <source>
        <dbReference type="Proteomes" id="UP000762676"/>
    </source>
</evidence>
<sequence length="98" mass="11439">MKEARKLMEGLTTDYRPVRGQSSDTQQFKVCPSKIRRPQSIRTGIPWRRPSKTRRTDRNAHPPIDRNTRPLQIDGNQTANRLAREGSDLEYQEAKHIK</sequence>
<name>A0AAV4GLA5_9GAST</name>
<dbReference type="Proteomes" id="UP000762676">
    <property type="component" value="Unassembled WGS sequence"/>
</dbReference>
<comment type="caution">
    <text evidence="2">The sequence shown here is derived from an EMBL/GenBank/DDBJ whole genome shotgun (WGS) entry which is preliminary data.</text>
</comment>
<proteinExistence type="predicted"/>
<feature type="compositionally biased region" description="Basic and acidic residues" evidence="1">
    <location>
        <begin position="54"/>
        <end position="68"/>
    </location>
</feature>
<accession>A0AAV4GLA5</accession>
<dbReference type="EMBL" id="BMAT01001464">
    <property type="protein sequence ID" value="GFR86099.1"/>
    <property type="molecule type" value="Genomic_DNA"/>
</dbReference>
<evidence type="ECO:0000256" key="1">
    <source>
        <dbReference type="SAM" id="MobiDB-lite"/>
    </source>
</evidence>
<keyword evidence="3" id="KW-1185">Reference proteome</keyword>
<dbReference type="AlphaFoldDB" id="A0AAV4GLA5"/>
<gene>
    <name evidence="2" type="ORF">ElyMa_000712000</name>
</gene>
<evidence type="ECO:0000313" key="2">
    <source>
        <dbReference type="EMBL" id="GFR86099.1"/>
    </source>
</evidence>
<protein>
    <submittedName>
        <fullName evidence="2">Uncharacterized protein</fullName>
    </submittedName>
</protein>
<feature type="compositionally biased region" description="Basic and acidic residues" evidence="1">
    <location>
        <begin position="82"/>
        <end position="98"/>
    </location>
</feature>
<reference evidence="2 3" key="1">
    <citation type="journal article" date="2021" name="Elife">
        <title>Chloroplast acquisition without the gene transfer in kleptoplastic sea slugs, Plakobranchus ocellatus.</title>
        <authorList>
            <person name="Maeda T."/>
            <person name="Takahashi S."/>
            <person name="Yoshida T."/>
            <person name="Shimamura S."/>
            <person name="Takaki Y."/>
            <person name="Nagai Y."/>
            <person name="Toyoda A."/>
            <person name="Suzuki Y."/>
            <person name="Arimoto A."/>
            <person name="Ishii H."/>
            <person name="Satoh N."/>
            <person name="Nishiyama T."/>
            <person name="Hasebe M."/>
            <person name="Maruyama T."/>
            <person name="Minagawa J."/>
            <person name="Obokata J."/>
            <person name="Shigenobu S."/>
        </authorList>
    </citation>
    <scope>NUCLEOTIDE SEQUENCE [LARGE SCALE GENOMIC DNA]</scope>
</reference>